<dbReference type="AlphaFoldDB" id="A0A841IWI2"/>
<dbReference type="PANTHER" id="PTHR30055">
    <property type="entry name" value="HTH-TYPE TRANSCRIPTIONAL REGULATOR RUTR"/>
    <property type="match status" value="1"/>
</dbReference>
<dbReference type="SUPFAM" id="SSF46689">
    <property type="entry name" value="Homeodomain-like"/>
    <property type="match status" value="1"/>
</dbReference>
<dbReference type="PRINTS" id="PR00455">
    <property type="entry name" value="HTHTETR"/>
</dbReference>
<proteinExistence type="predicted"/>
<evidence type="ECO:0000313" key="7">
    <source>
        <dbReference type="Proteomes" id="UP000552700"/>
    </source>
</evidence>
<comment type="caution">
    <text evidence="6">The sequence shown here is derived from an EMBL/GenBank/DDBJ whole genome shotgun (WGS) entry which is preliminary data.</text>
</comment>
<reference evidence="6 7" key="1">
    <citation type="submission" date="2020-08" db="EMBL/GenBank/DDBJ databases">
        <title>Genomic Encyclopedia of Type Strains, Phase IV (KMG-IV): sequencing the most valuable type-strain genomes for metagenomic binning, comparative biology and taxonomic classification.</title>
        <authorList>
            <person name="Goeker M."/>
        </authorList>
    </citation>
    <scope>NUCLEOTIDE SEQUENCE [LARGE SCALE GENOMIC DNA]</scope>
    <source>
        <strain evidence="6 7">DSM 102255</strain>
    </source>
</reference>
<sequence length="193" mass="21250">MASRALAQQPAIRADARRNRETILHVARATIARDGTEASLRSIARDAGVGLGTLYRHFPTRDALLQEILQSSFDELTQRSEALASTNGPLEALESWVDELVASTSTHQGLAASMVEKLRDPTSSLHDACASLRQSGDKLLRRAQEAKLVRPDMEGADLMSLVSAIAWLSDREELTPERRKHLLNLVMEGLKKD</sequence>
<evidence type="ECO:0000256" key="2">
    <source>
        <dbReference type="ARBA" id="ARBA00023125"/>
    </source>
</evidence>
<dbReference type="GO" id="GO:0003700">
    <property type="term" value="F:DNA-binding transcription factor activity"/>
    <property type="evidence" value="ECO:0007669"/>
    <property type="project" value="TreeGrafter"/>
</dbReference>
<dbReference type="Pfam" id="PF21597">
    <property type="entry name" value="TetR_C_43"/>
    <property type="match status" value="1"/>
</dbReference>
<dbReference type="Proteomes" id="UP000552700">
    <property type="component" value="Unassembled WGS sequence"/>
</dbReference>
<dbReference type="Pfam" id="PF00440">
    <property type="entry name" value="TetR_N"/>
    <property type="match status" value="1"/>
</dbReference>
<name>A0A841IWI2_9SPHN</name>
<keyword evidence="3" id="KW-0804">Transcription</keyword>
<evidence type="ECO:0000256" key="4">
    <source>
        <dbReference type="PROSITE-ProRule" id="PRU00335"/>
    </source>
</evidence>
<keyword evidence="2 4" id="KW-0238">DNA-binding</keyword>
<keyword evidence="7" id="KW-1185">Reference proteome</keyword>
<dbReference type="PANTHER" id="PTHR30055:SF234">
    <property type="entry name" value="HTH-TYPE TRANSCRIPTIONAL REGULATOR BETI"/>
    <property type="match status" value="1"/>
</dbReference>
<dbReference type="SUPFAM" id="SSF48498">
    <property type="entry name" value="Tetracyclin repressor-like, C-terminal domain"/>
    <property type="match status" value="1"/>
</dbReference>
<gene>
    <name evidence="6" type="ORF">FHS92_000704</name>
</gene>
<dbReference type="PROSITE" id="PS50977">
    <property type="entry name" value="HTH_TETR_2"/>
    <property type="match status" value="1"/>
</dbReference>
<dbReference type="EMBL" id="JACIJP010000001">
    <property type="protein sequence ID" value="MBB6122997.1"/>
    <property type="molecule type" value="Genomic_DNA"/>
</dbReference>
<evidence type="ECO:0000256" key="1">
    <source>
        <dbReference type="ARBA" id="ARBA00023015"/>
    </source>
</evidence>
<evidence type="ECO:0000313" key="6">
    <source>
        <dbReference type="EMBL" id="MBB6122997.1"/>
    </source>
</evidence>
<dbReference type="InterPro" id="IPR001647">
    <property type="entry name" value="HTH_TetR"/>
</dbReference>
<evidence type="ECO:0000256" key="3">
    <source>
        <dbReference type="ARBA" id="ARBA00023163"/>
    </source>
</evidence>
<dbReference type="GO" id="GO:0000976">
    <property type="term" value="F:transcription cis-regulatory region binding"/>
    <property type="evidence" value="ECO:0007669"/>
    <property type="project" value="TreeGrafter"/>
</dbReference>
<dbReference type="InterPro" id="IPR049445">
    <property type="entry name" value="TetR_SbtR-like_C"/>
</dbReference>
<feature type="DNA-binding region" description="H-T-H motif" evidence="4">
    <location>
        <begin position="39"/>
        <end position="58"/>
    </location>
</feature>
<accession>A0A841IWI2</accession>
<dbReference type="RefSeq" id="WP_221230872.1">
    <property type="nucleotide sequence ID" value="NZ_JACIJP010000001.1"/>
</dbReference>
<protein>
    <submittedName>
        <fullName evidence="6">AcrR family transcriptional regulator</fullName>
    </submittedName>
</protein>
<dbReference type="InterPro" id="IPR009057">
    <property type="entry name" value="Homeodomain-like_sf"/>
</dbReference>
<dbReference type="InterPro" id="IPR036271">
    <property type="entry name" value="Tet_transcr_reg_TetR-rel_C_sf"/>
</dbReference>
<organism evidence="6 7">
    <name type="scientific">Sphingobium subterraneum</name>
    <dbReference type="NCBI Taxonomy" id="627688"/>
    <lineage>
        <taxon>Bacteria</taxon>
        <taxon>Pseudomonadati</taxon>
        <taxon>Pseudomonadota</taxon>
        <taxon>Alphaproteobacteria</taxon>
        <taxon>Sphingomonadales</taxon>
        <taxon>Sphingomonadaceae</taxon>
        <taxon>Sphingobium</taxon>
    </lineage>
</organism>
<keyword evidence="1" id="KW-0805">Transcription regulation</keyword>
<dbReference type="Gene3D" id="1.10.357.10">
    <property type="entry name" value="Tetracycline Repressor, domain 2"/>
    <property type="match status" value="1"/>
</dbReference>
<dbReference type="InterPro" id="IPR050109">
    <property type="entry name" value="HTH-type_TetR-like_transc_reg"/>
</dbReference>
<feature type="domain" description="HTH tetR-type" evidence="5">
    <location>
        <begin position="17"/>
        <end position="76"/>
    </location>
</feature>
<evidence type="ECO:0000259" key="5">
    <source>
        <dbReference type="PROSITE" id="PS50977"/>
    </source>
</evidence>